<evidence type="ECO:0000313" key="3">
    <source>
        <dbReference type="Proteomes" id="UP000274556"/>
    </source>
</evidence>
<evidence type="ECO:0000313" key="2">
    <source>
        <dbReference type="EMBL" id="RKT45864.1"/>
    </source>
</evidence>
<dbReference type="InterPro" id="IPR021253">
    <property type="entry name" value="ZrgA-like"/>
</dbReference>
<dbReference type="EMBL" id="RBXL01000001">
    <property type="protein sequence ID" value="RKT45864.1"/>
    <property type="molecule type" value="Genomic_DNA"/>
</dbReference>
<comment type="caution">
    <text evidence="2">The sequence shown here is derived from an EMBL/GenBank/DDBJ whole genome shotgun (WGS) entry which is preliminary data.</text>
</comment>
<feature type="chain" id="PRO_5019820113" evidence="1">
    <location>
        <begin position="24"/>
        <end position="203"/>
    </location>
</feature>
<dbReference type="OrthoDB" id="7346546at2"/>
<keyword evidence="3" id="KW-1185">Reference proteome</keyword>
<dbReference type="RefSeq" id="WP_120798063.1">
    <property type="nucleotide sequence ID" value="NZ_RBXL01000001.1"/>
</dbReference>
<evidence type="ECO:0000256" key="1">
    <source>
        <dbReference type="SAM" id="SignalP"/>
    </source>
</evidence>
<accession>A0A495V993</accession>
<sequence length="203" mass="21631">MHRIRTYLVSVTAIMMGLAVATASGEDTGQRRQGAHVHGIAHMTLAAEGDKVLIELTSPAASLIGFERAPRTDEERATLALAKENLMAGDAMIRLNIEAGCRLETAEIDAAFAEVGQSRGAKHDHAHAHDHDHDADHGEDGHADFVVRYGFVCDRPDALGSAALGLFSGFPALERVLFQYVTAEGQGGAELTPRAPVVTFVPL</sequence>
<gene>
    <name evidence="2" type="ORF">BDD21_3347</name>
</gene>
<keyword evidence="1" id="KW-0732">Signal</keyword>
<dbReference type="AlphaFoldDB" id="A0A495V993"/>
<organism evidence="2 3">
    <name type="scientific">Thiocapsa rosea</name>
    <dbReference type="NCBI Taxonomy" id="69360"/>
    <lineage>
        <taxon>Bacteria</taxon>
        <taxon>Pseudomonadati</taxon>
        <taxon>Pseudomonadota</taxon>
        <taxon>Gammaproteobacteria</taxon>
        <taxon>Chromatiales</taxon>
        <taxon>Chromatiaceae</taxon>
        <taxon>Thiocapsa</taxon>
    </lineage>
</organism>
<protein>
    <submittedName>
        <fullName evidence="2">Uncharacterized protein DUF2796</fullName>
    </submittedName>
</protein>
<dbReference type="Proteomes" id="UP000274556">
    <property type="component" value="Unassembled WGS sequence"/>
</dbReference>
<reference evidence="2 3" key="1">
    <citation type="submission" date="2018-10" db="EMBL/GenBank/DDBJ databases">
        <title>Genomic Encyclopedia of Archaeal and Bacterial Type Strains, Phase II (KMG-II): from individual species to whole genera.</title>
        <authorList>
            <person name="Goeker M."/>
        </authorList>
    </citation>
    <scope>NUCLEOTIDE SEQUENCE [LARGE SCALE GENOMIC DNA]</scope>
    <source>
        <strain evidence="2 3">DSM 235</strain>
    </source>
</reference>
<feature type="signal peptide" evidence="1">
    <location>
        <begin position="1"/>
        <end position="23"/>
    </location>
</feature>
<dbReference type="Pfam" id="PF10986">
    <property type="entry name" value="ZrgA"/>
    <property type="match status" value="1"/>
</dbReference>
<proteinExistence type="predicted"/>
<name>A0A495V993_9GAMM</name>